<sequence length="326" mass="35327">MEDLDWIFRISKPTLFSPPYYPAVFSIRLTSSHPNKLRITSLLALLSVLLVSCQQVLALPIPSGRGLPTTITGAPAACTPAGHNYSTIYGRAADPCAEPKKRDTWLDGPLDYTKCMQGCDALLKAPNSTALEPFQGYASVLKNEKMASTMADQCTAGCKARYGGNGRRALSALRALRKRGMAPSVKISRDQLDWLARRSSDCAENHGFVIGQQNEKGKAVAVAVPGSEADGCKYASGTWPKAGEWKDEKETLNLGIGPDRDAVYQVNAYEGSITGPDGKRYGACLPTEWNSETACEQDVGAQAKFTAYYTCWVAEDEITSPEQLLE</sequence>
<dbReference type="HOGENOM" id="CLU_957085_0_0_1"/>
<organism evidence="1 2">
    <name type="scientific">Trichosporon asahii var. asahii (strain ATCC 90039 / CBS 2479 / JCM 2466 / KCTC 7840 / NBRC 103889/ NCYC 2677 / UAMH 7654)</name>
    <name type="common">Yeast</name>
    <dbReference type="NCBI Taxonomy" id="1186058"/>
    <lineage>
        <taxon>Eukaryota</taxon>
        <taxon>Fungi</taxon>
        <taxon>Dikarya</taxon>
        <taxon>Basidiomycota</taxon>
        <taxon>Agaricomycotina</taxon>
        <taxon>Tremellomycetes</taxon>
        <taxon>Trichosporonales</taxon>
        <taxon>Trichosporonaceae</taxon>
        <taxon>Trichosporon</taxon>
    </lineage>
</organism>
<dbReference type="EMBL" id="ALBS01000240">
    <property type="protein sequence ID" value="EJT47468.1"/>
    <property type="molecule type" value="Genomic_DNA"/>
</dbReference>
<dbReference type="VEuPathDB" id="FungiDB:A1Q1_03723"/>
<dbReference type="KEGG" id="tasa:A1Q1_03723"/>
<reference evidence="1 2" key="1">
    <citation type="journal article" date="2012" name="Eukaryot. Cell">
        <title>Draft genome sequence of CBS 2479, the standard type strain of Trichosporon asahii.</title>
        <authorList>
            <person name="Yang R.Y."/>
            <person name="Li H.T."/>
            <person name="Zhu H."/>
            <person name="Zhou G.P."/>
            <person name="Wang M."/>
            <person name="Wang L."/>
        </authorList>
    </citation>
    <scope>NUCLEOTIDE SEQUENCE [LARGE SCALE GENOMIC DNA]</scope>
    <source>
        <strain evidence="2">ATCC 90039 / CBS 2479 / JCM 2466 / KCTC 7840 / NCYC 2677 / UAMH 7654</strain>
    </source>
</reference>
<name>J5QI57_TRIAS</name>
<comment type="caution">
    <text evidence="1">The sequence shown here is derived from an EMBL/GenBank/DDBJ whole genome shotgun (WGS) entry which is preliminary data.</text>
</comment>
<gene>
    <name evidence="1" type="ORF">A1Q1_03723</name>
</gene>
<dbReference type="RefSeq" id="XP_014178948.1">
    <property type="nucleotide sequence ID" value="XM_014323473.1"/>
</dbReference>
<dbReference type="Proteomes" id="UP000002748">
    <property type="component" value="Unassembled WGS sequence"/>
</dbReference>
<protein>
    <submittedName>
        <fullName evidence="1">Uncharacterized protein</fullName>
    </submittedName>
</protein>
<dbReference type="AlphaFoldDB" id="J5QI57"/>
<evidence type="ECO:0000313" key="2">
    <source>
        <dbReference type="Proteomes" id="UP000002748"/>
    </source>
</evidence>
<accession>J5QI57</accession>
<dbReference type="GeneID" id="25987236"/>
<proteinExistence type="predicted"/>
<evidence type="ECO:0000313" key="1">
    <source>
        <dbReference type="EMBL" id="EJT47468.1"/>
    </source>
</evidence>